<dbReference type="InterPro" id="IPR002656">
    <property type="entry name" value="Acyl_transf_3_dom"/>
</dbReference>
<sequence>MTATDGLVPATRSPPSRRLIGIEGLRGLAALLVLFRHVGQYTSDPAETGLLGRLSEWSAHGLTLFFVLSGFLLYRPYAKAILARQELPSTRRYAANRLLRIYPGYVVVFVLVCLVFGLAALPGQPGAGEQTVGRLSDPATVVLDLSLLHTYVPGYLLTGITPAWSLTAELTFYVVLPLLAVAAAALAARWVGPTVAITAAPAALVVLGLASTAVSVAAQRGLTDAERVAFAWGPTWTAVWDRSLLAQADLFGYGMLVAVLVTVAGRRSGPSWRPGAFVLAALALPALLPLLVVDEQFGARVMGLAAAALLAGVVLPSRHDRGGDTLLARCLDWSPIRYLGLISYSVYLWHVPVIWGMERHSLTFGDDAGGLLLNTGVTAVIVVGLSTVTYFLVERPALARQVPWRRAPRDRPPSGPPAPFLDPPAPSPDAGRQVRRRRPASRP</sequence>
<feature type="transmembrane region" description="Helical" evidence="2">
    <location>
        <begin position="170"/>
        <end position="188"/>
    </location>
</feature>
<dbReference type="OrthoDB" id="5242306at2"/>
<dbReference type="Pfam" id="PF01757">
    <property type="entry name" value="Acyl_transf_3"/>
    <property type="match status" value="1"/>
</dbReference>
<feature type="transmembrane region" description="Helical" evidence="2">
    <location>
        <begin position="98"/>
        <end position="121"/>
    </location>
</feature>
<dbReference type="Proteomes" id="UP000198373">
    <property type="component" value="Unassembled WGS sequence"/>
</dbReference>
<feature type="transmembrane region" description="Helical" evidence="2">
    <location>
        <begin position="195"/>
        <end position="218"/>
    </location>
</feature>
<evidence type="ECO:0000256" key="2">
    <source>
        <dbReference type="SAM" id="Phobius"/>
    </source>
</evidence>
<feature type="transmembrane region" description="Helical" evidence="2">
    <location>
        <begin position="57"/>
        <end position="77"/>
    </location>
</feature>
<feature type="transmembrane region" description="Helical" evidence="2">
    <location>
        <begin position="244"/>
        <end position="264"/>
    </location>
</feature>
<dbReference type="GO" id="GO:0016747">
    <property type="term" value="F:acyltransferase activity, transferring groups other than amino-acyl groups"/>
    <property type="evidence" value="ECO:0007669"/>
    <property type="project" value="InterPro"/>
</dbReference>
<feature type="compositionally biased region" description="Pro residues" evidence="1">
    <location>
        <begin position="413"/>
        <end position="427"/>
    </location>
</feature>
<accession>A0A239J7C0</accession>
<feature type="region of interest" description="Disordered" evidence="1">
    <location>
        <begin position="403"/>
        <end position="443"/>
    </location>
</feature>
<feature type="transmembrane region" description="Helical" evidence="2">
    <location>
        <begin position="369"/>
        <end position="393"/>
    </location>
</feature>
<name>A0A239J7C0_9ACTN</name>
<dbReference type="PANTHER" id="PTHR23028:SF53">
    <property type="entry name" value="ACYL_TRANSF_3 DOMAIN-CONTAINING PROTEIN"/>
    <property type="match status" value="1"/>
</dbReference>
<keyword evidence="2" id="KW-0812">Transmembrane</keyword>
<evidence type="ECO:0000259" key="3">
    <source>
        <dbReference type="Pfam" id="PF01757"/>
    </source>
</evidence>
<keyword evidence="2" id="KW-1133">Transmembrane helix</keyword>
<dbReference type="EMBL" id="FZOO01000013">
    <property type="protein sequence ID" value="SNT01572.1"/>
    <property type="molecule type" value="Genomic_DNA"/>
</dbReference>
<gene>
    <name evidence="4" type="ORF">SAMN06893096_11323</name>
</gene>
<dbReference type="GO" id="GO:0016787">
    <property type="term" value="F:hydrolase activity"/>
    <property type="evidence" value="ECO:0007669"/>
    <property type="project" value="UniProtKB-KW"/>
</dbReference>
<evidence type="ECO:0000256" key="1">
    <source>
        <dbReference type="SAM" id="MobiDB-lite"/>
    </source>
</evidence>
<keyword evidence="4" id="KW-0378">Hydrolase</keyword>
<evidence type="ECO:0000313" key="4">
    <source>
        <dbReference type="EMBL" id="SNT01572.1"/>
    </source>
</evidence>
<keyword evidence="5" id="KW-1185">Reference proteome</keyword>
<feature type="transmembrane region" description="Helical" evidence="2">
    <location>
        <begin position="338"/>
        <end position="357"/>
    </location>
</feature>
<dbReference type="GO" id="GO:0016020">
    <property type="term" value="C:membrane"/>
    <property type="evidence" value="ECO:0007669"/>
    <property type="project" value="TreeGrafter"/>
</dbReference>
<feature type="transmembrane region" description="Helical" evidence="2">
    <location>
        <begin position="299"/>
        <end position="317"/>
    </location>
</feature>
<dbReference type="PANTHER" id="PTHR23028">
    <property type="entry name" value="ACETYLTRANSFERASE"/>
    <property type="match status" value="1"/>
</dbReference>
<feature type="compositionally biased region" description="Basic residues" evidence="1">
    <location>
        <begin position="433"/>
        <end position="443"/>
    </location>
</feature>
<proteinExistence type="predicted"/>
<reference evidence="5" key="1">
    <citation type="submission" date="2017-06" db="EMBL/GenBank/DDBJ databases">
        <authorList>
            <person name="Varghese N."/>
            <person name="Submissions S."/>
        </authorList>
    </citation>
    <scope>NUCLEOTIDE SEQUENCE [LARGE SCALE GENOMIC DNA]</scope>
    <source>
        <strain evidence="5">DSM 46839</strain>
    </source>
</reference>
<keyword evidence="4" id="KW-0808">Transferase</keyword>
<dbReference type="RefSeq" id="WP_143425143.1">
    <property type="nucleotide sequence ID" value="NZ_FZOO01000013.1"/>
</dbReference>
<protein>
    <submittedName>
        <fullName evidence="4">Peptidoglycan/LPS O-acetylase OafA/YrhL, contains acyltransferase and SGNH-hydrolase domains</fullName>
    </submittedName>
</protein>
<keyword evidence="2" id="KW-0472">Membrane</keyword>
<evidence type="ECO:0000313" key="5">
    <source>
        <dbReference type="Proteomes" id="UP000198373"/>
    </source>
</evidence>
<keyword evidence="4" id="KW-0012">Acyltransferase</keyword>
<feature type="transmembrane region" description="Helical" evidence="2">
    <location>
        <begin position="276"/>
        <end position="293"/>
    </location>
</feature>
<dbReference type="GO" id="GO:0009103">
    <property type="term" value="P:lipopolysaccharide biosynthetic process"/>
    <property type="evidence" value="ECO:0007669"/>
    <property type="project" value="TreeGrafter"/>
</dbReference>
<feature type="domain" description="Acyltransferase 3" evidence="3">
    <location>
        <begin position="20"/>
        <end position="388"/>
    </location>
</feature>
<dbReference type="InterPro" id="IPR050879">
    <property type="entry name" value="Acyltransferase_3"/>
</dbReference>
<dbReference type="AlphaFoldDB" id="A0A239J7C0"/>
<organism evidence="4 5">
    <name type="scientific">Geodermatophilus pulveris</name>
    <dbReference type="NCBI Taxonomy" id="1564159"/>
    <lineage>
        <taxon>Bacteria</taxon>
        <taxon>Bacillati</taxon>
        <taxon>Actinomycetota</taxon>
        <taxon>Actinomycetes</taxon>
        <taxon>Geodermatophilales</taxon>
        <taxon>Geodermatophilaceae</taxon>
        <taxon>Geodermatophilus</taxon>
    </lineage>
</organism>